<feature type="non-terminal residue" evidence="2">
    <location>
        <position position="59"/>
    </location>
</feature>
<dbReference type="Proteomes" id="UP001166093">
    <property type="component" value="Unassembled WGS sequence"/>
</dbReference>
<reference evidence="2" key="1">
    <citation type="journal article" date="2021" name="Cell">
        <title>Tracing the genetic footprints of vertebrate landing in non-teleost ray-finned fishes.</title>
        <authorList>
            <person name="Bi X."/>
            <person name="Wang K."/>
            <person name="Yang L."/>
            <person name="Pan H."/>
            <person name="Jiang H."/>
            <person name="Wei Q."/>
            <person name="Fang M."/>
            <person name="Yu H."/>
            <person name="Zhu C."/>
            <person name="Cai Y."/>
            <person name="He Y."/>
            <person name="Gan X."/>
            <person name="Zeng H."/>
            <person name="Yu D."/>
            <person name="Zhu Y."/>
            <person name="Jiang H."/>
            <person name="Qiu Q."/>
            <person name="Yang H."/>
            <person name="Zhang Y.E."/>
            <person name="Wang W."/>
            <person name="Zhu M."/>
            <person name="He S."/>
            <person name="Zhang G."/>
        </authorList>
    </citation>
    <scope>NUCLEOTIDE SEQUENCE</scope>
    <source>
        <strain evidence="2">Pddl_001</strain>
    </source>
</reference>
<keyword evidence="1" id="KW-1133">Transmembrane helix</keyword>
<name>A0ABS2Y412_POLSP</name>
<keyword evidence="1" id="KW-0812">Transmembrane</keyword>
<proteinExistence type="predicted"/>
<organism evidence="2 3">
    <name type="scientific">Polyodon spathula</name>
    <name type="common">North American paddlefish</name>
    <name type="synonym">Squalus spathula</name>
    <dbReference type="NCBI Taxonomy" id="7913"/>
    <lineage>
        <taxon>Eukaryota</taxon>
        <taxon>Metazoa</taxon>
        <taxon>Chordata</taxon>
        <taxon>Craniata</taxon>
        <taxon>Vertebrata</taxon>
        <taxon>Euteleostomi</taxon>
        <taxon>Actinopterygii</taxon>
        <taxon>Chondrostei</taxon>
        <taxon>Acipenseriformes</taxon>
        <taxon>Polyodontidae</taxon>
        <taxon>Polyodon</taxon>
    </lineage>
</organism>
<protein>
    <submittedName>
        <fullName evidence="2">S38A1 protein</fullName>
    </submittedName>
</protein>
<evidence type="ECO:0000313" key="2">
    <source>
        <dbReference type="EMBL" id="MBN3281174.1"/>
    </source>
</evidence>
<keyword evidence="3" id="KW-1185">Reference proteome</keyword>
<evidence type="ECO:0000313" key="3">
    <source>
        <dbReference type="Proteomes" id="UP001166093"/>
    </source>
</evidence>
<keyword evidence="1" id="KW-0472">Membrane</keyword>
<feature type="non-terminal residue" evidence="2">
    <location>
        <position position="1"/>
    </location>
</feature>
<sequence>MLMFILPSALYLKLDKTLATKQKIKPVSFLIAGVLCTLITVPLVIIDWVHANKTNNTGH</sequence>
<accession>A0ABS2Y412</accession>
<evidence type="ECO:0000256" key="1">
    <source>
        <dbReference type="SAM" id="Phobius"/>
    </source>
</evidence>
<feature type="transmembrane region" description="Helical" evidence="1">
    <location>
        <begin position="29"/>
        <end position="49"/>
    </location>
</feature>
<dbReference type="EMBL" id="JAAWVQ010106000">
    <property type="protein sequence ID" value="MBN3281174.1"/>
    <property type="molecule type" value="Genomic_DNA"/>
</dbReference>
<comment type="caution">
    <text evidence="2">The sequence shown here is derived from an EMBL/GenBank/DDBJ whole genome shotgun (WGS) entry which is preliminary data.</text>
</comment>
<gene>
    <name evidence="2" type="primary">Slc38a1_0</name>
    <name evidence="2" type="ORF">GTO93_0000234</name>
</gene>